<dbReference type="PROSITE" id="PS00039">
    <property type="entry name" value="DEAD_ATP_HELICASE"/>
    <property type="match status" value="1"/>
</dbReference>
<dbReference type="InterPro" id="IPR014014">
    <property type="entry name" value="RNA_helicase_DEAD_Q_motif"/>
</dbReference>
<dbReference type="Pfam" id="PF03880">
    <property type="entry name" value="DbpA"/>
    <property type="match status" value="1"/>
</dbReference>
<dbReference type="InterPro" id="IPR027417">
    <property type="entry name" value="P-loop_NTPase"/>
</dbReference>
<organism evidence="11 12">
    <name type="scientific">Natronospirillum operosum</name>
    <dbReference type="NCBI Taxonomy" id="2759953"/>
    <lineage>
        <taxon>Bacteria</taxon>
        <taxon>Pseudomonadati</taxon>
        <taxon>Pseudomonadota</taxon>
        <taxon>Gammaproteobacteria</taxon>
        <taxon>Oceanospirillales</taxon>
        <taxon>Natronospirillaceae</taxon>
        <taxon>Natronospirillum</taxon>
    </lineage>
</organism>
<feature type="domain" description="DEAD-box RNA helicase Q" evidence="10">
    <location>
        <begin position="4"/>
        <end position="32"/>
    </location>
</feature>
<dbReference type="GO" id="GO:0003724">
    <property type="term" value="F:RNA helicase activity"/>
    <property type="evidence" value="ECO:0007669"/>
    <property type="project" value="UniProtKB-EC"/>
</dbReference>
<evidence type="ECO:0000259" key="9">
    <source>
        <dbReference type="PROSITE" id="PS51194"/>
    </source>
</evidence>
<feature type="domain" description="Helicase ATP-binding" evidence="8">
    <location>
        <begin position="35"/>
        <end position="206"/>
    </location>
</feature>
<dbReference type="PROSITE" id="PS51195">
    <property type="entry name" value="Q_MOTIF"/>
    <property type="match status" value="1"/>
</dbReference>
<dbReference type="NCBIfam" id="NF008744">
    <property type="entry name" value="PRK11776.1"/>
    <property type="match status" value="1"/>
</dbReference>
<dbReference type="InterPro" id="IPR050079">
    <property type="entry name" value="DEAD_box_RNA_helicase"/>
</dbReference>
<dbReference type="AlphaFoldDB" id="A0A4Z0WE84"/>
<dbReference type="InterPro" id="IPR014001">
    <property type="entry name" value="Helicase_ATP-bd"/>
</dbReference>
<gene>
    <name evidence="11" type="primary">dbpA</name>
    <name evidence="11" type="ORF">E4656_13325</name>
</gene>
<dbReference type="GO" id="GO:0016787">
    <property type="term" value="F:hydrolase activity"/>
    <property type="evidence" value="ECO:0007669"/>
    <property type="project" value="UniProtKB-KW"/>
</dbReference>
<evidence type="ECO:0000313" key="12">
    <source>
        <dbReference type="Proteomes" id="UP000297475"/>
    </source>
</evidence>
<dbReference type="InterPro" id="IPR005580">
    <property type="entry name" value="DbpA/CsdA_RNA-bd_dom"/>
</dbReference>
<evidence type="ECO:0000256" key="1">
    <source>
        <dbReference type="ARBA" id="ARBA00022741"/>
    </source>
</evidence>
<dbReference type="GO" id="GO:0003676">
    <property type="term" value="F:nucleic acid binding"/>
    <property type="evidence" value="ECO:0007669"/>
    <property type="project" value="InterPro"/>
</dbReference>
<dbReference type="GO" id="GO:0005524">
    <property type="term" value="F:ATP binding"/>
    <property type="evidence" value="ECO:0007669"/>
    <property type="project" value="UniProtKB-KW"/>
</dbReference>
<dbReference type="PANTHER" id="PTHR47959:SF1">
    <property type="entry name" value="ATP-DEPENDENT RNA HELICASE DBPA"/>
    <property type="match status" value="1"/>
</dbReference>
<dbReference type="PROSITE" id="PS51192">
    <property type="entry name" value="HELICASE_ATP_BIND_1"/>
    <property type="match status" value="1"/>
</dbReference>
<evidence type="ECO:0000313" key="11">
    <source>
        <dbReference type="EMBL" id="TGG92451.1"/>
    </source>
</evidence>
<feature type="domain" description="Helicase C-terminal" evidence="9">
    <location>
        <begin position="216"/>
        <end position="377"/>
    </location>
</feature>
<dbReference type="RefSeq" id="WP_135483784.1">
    <property type="nucleotide sequence ID" value="NZ_SRMF01000005.1"/>
</dbReference>
<dbReference type="SMART" id="SM00487">
    <property type="entry name" value="DEXDc"/>
    <property type="match status" value="1"/>
</dbReference>
<dbReference type="Gene3D" id="3.40.50.300">
    <property type="entry name" value="P-loop containing nucleotide triphosphate hydrolases"/>
    <property type="match status" value="2"/>
</dbReference>
<proteinExistence type="inferred from homology"/>
<dbReference type="PANTHER" id="PTHR47959">
    <property type="entry name" value="ATP-DEPENDENT RNA HELICASE RHLE-RELATED"/>
    <property type="match status" value="1"/>
</dbReference>
<comment type="caution">
    <text evidence="11">The sequence shown here is derived from an EMBL/GenBank/DDBJ whole genome shotgun (WGS) entry which is preliminary data.</text>
</comment>
<dbReference type="CDD" id="cd00268">
    <property type="entry name" value="DEADc"/>
    <property type="match status" value="1"/>
</dbReference>
<feature type="short sequence motif" description="Q motif" evidence="6">
    <location>
        <begin position="4"/>
        <end position="32"/>
    </location>
</feature>
<evidence type="ECO:0000256" key="7">
    <source>
        <dbReference type="RuleBase" id="RU000492"/>
    </source>
</evidence>
<evidence type="ECO:0000256" key="6">
    <source>
        <dbReference type="PROSITE-ProRule" id="PRU00552"/>
    </source>
</evidence>
<dbReference type="SMART" id="SM00490">
    <property type="entry name" value="HELICc"/>
    <property type="match status" value="1"/>
</dbReference>
<dbReference type="InterPro" id="IPR011545">
    <property type="entry name" value="DEAD/DEAH_box_helicase_dom"/>
</dbReference>
<reference evidence="11 12" key="1">
    <citation type="submission" date="2019-04" db="EMBL/GenBank/DDBJ databases">
        <title>Natronospirillum operosus gen. nov., sp. nov., a haloalkaliphilic satellite isolated from decaying biomass of laboratory culture of cyanobacterium Geitlerinema sp. and proposal of Natronospirillaceae fam. nov. and Saccharospirillaceae fam. nov.</title>
        <authorList>
            <person name="Kevbrin V."/>
            <person name="Boltyanskaya Y."/>
            <person name="Koziaeva V."/>
            <person name="Grouzdev D.S."/>
            <person name="Park M."/>
            <person name="Cho J."/>
        </authorList>
    </citation>
    <scope>NUCLEOTIDE SEQUENCE [LARGE SCALE GENOMIC DNA]</scope>
    <source>
        <strain evidence="11 12">G-116</strain>
    </source>
</reference>
<dbReference type="InterPro" id="IPR000629">
    <property type="entry name" value="RNA-helicase_DEAD-box_CS"/>
</dbReference>
<dbReference type="PROSITE" id="PS51194">
    <property type="entry name" value="HELICASE_CTER"/>
    <property type="match status" value="1"/>
</dbReference>
<evidence type="ECO:0000256" key="5">
    <source>
        <dbReference type="ARBA" id="ARBA00038437"/>
    </source>
</evidence>
<dbReference type="GO" id="GO:0005829">
    <property type="term" value="C:cytosol"/>
    <property type="evidence" value="ECO:0007669"/>
    <property type="project" value="TreeGrafter"/>
</dbReference>
<keyword evidence="2 7" id="KW-0378">Hydrolase</keyword>
<dbReference type="InterPro" id="IPR044742">
    <property type="entry name" value="DEAD/DEAH_RhlB"/>
</dbReference>
<sequence>MTSTDFTQLPLKPELLQNLESLGYHRMTPIQALSLPPVLAGKDVIGQGKTGSGKTAAFGLGILNRLDVSFWRVQALVLCPTRELADQVTKSLRTLARTQHNVKVLTLCGGMPFGPQVGSLEHGAHIIVGTPGRVEEHVRKGKLDLGHLRLLVLDEADRMLDMGFQPSLEAILEHVPAQRQTLLFSATYPKHIEQLAQRVMQQPVMARVAATETAPRIEQAFYWVANEDDRQQALLKLLHAELPESALVFCRTREATGDVADALKAAGFSAVALNGDLEQKQRDQVLVRFANRSVSVLVATDVAARGIDIEALDLVINYHMALDTEVHLHRIGRTGRADQAGKACTLFSDKERLRLADLETYLGTPIEPRTVPEVKPGVIPKPPMVTLQLDAGRKQKIRPGDILGALTGDGGIDGKAVGKIALFDQAAFVAVQRASAKQALAKLSQDKIKGRSVRVRRL</sequence>
<evidence type="ECO:0000259" key="10">
    <source>
        <dbReference type="PROSITE" id="PS51195"/>
    </source>
</evidence>
<dbReference type="InterPro" id="IPR001650">
    <property type="entry name" value="Helicase_C-like"/>
</dbReference>
<keyword evidence="1 7" id="KW-0547">Nucleotide-binding</keyword>
<protein>
    <submittedName>
        <fullName evidence="11">ATP-dependent RNA helicase DbpA</fullName>
        <ecNumber evidence="11">3.6.4.13</ecNumber>
    </submittedName>
</protein>
<keyword evidence="12" id="KW-1185">Reference proteome</keyword>
<dbReference type="OrthoDB" id="9805696at2"/>
<dbReference type="Proteomes" id="UP000297475">
    <property type="component" value="Unassembled WGS sequence"/>
</dbReference>
<dbReference type="CDD" id="cd18787">
    <property type="entry name" value="SF2_C_DEAD"/>
    <property type="match status" value="1"/>
</dbReference>
<dbReference type="Pfam" id="PF00270">
    <property type="entry name" value="DEAD"/>
    <property type="match status" value="1"/>
</dbReference>
<name>A0A4Z0WE84_9GAMM</name>
<dbReference type="SUPFAM" id="SSF52540">
    <property type="entry name" value="P-loop containing nucleoside triphosphate hydrolases"/>
    <property type="match status" value="1"/>
</dbReference>
<keyword evidence="3 7" id="KW-0347">Helicase</keyword>
<evidence type="ECO:0000256" key="3">
    <source>
        <dbReference type="ARBA" id="ARBA00022806"/>
    </source>
</evidence>
<dbReference type="InterPro" id="IPR012677">
    <property type="entry name" value="Nucleotide-bd_a/b_plait_sf"/>
</dbReference>
<dbReference type="EMBL" id="SRMF01000005">
    <property type="protein sequence ID" value="TGG92451.1"/>
    <property type="molecule type" value="Genomic_DNA"/>
</dbReference>
<dbReference type="Pfam" id="PF00271">
    <property type="entry name" value="Helicase_C"/>
    <property type="match status" value="1"/>
</dbReference>
<dbReference type="Gene3D" id="3.30.70.330">
    <property type="match status" value="1"/>
</dbReference>
<accession>A0A4Z0WE84</accession>
<evidence type="ECO:0000256" key="4">
    <source>
        <dbReference type="ARBA" id="ARBA00022840"/>
    </source>
</evidence>
<evidence type="ECO:0000259" key="8">
    <source>
        <dbReference type="PROSITE" id="PS51192"/>
    </source>
</evidence>
<evidence type="ECO:0000256" key="2">
    <source>
        <dbReference type="ARBA" id="ARBA00022801"/>
    </source>
</evidence>
<comment type="similarity">
    <text evidence="5 7">Belongs to the DEAD box helicase family.</text>
</comment>
<keyword evidence="4 7" id="KW-0067">ATP-binding</keyword>
<dbReference type="EC" id="3.6.4.13" evidence="11"/>